<evidence type="ECO:0000256" key="1">
    <source>
        <dbReference type="ARBA" id="ARBA00004604"/>
    </source>
</evidence>
<feature type="compositionally biased region" description="Polar residues" evidence="5">
    <location>
        <begin position="12"/>
        <end position="21"/>
    </location>
</feature>
<dbReference type="InterPro" id="IPR012677">
    <property type="entry name" value="Nucleotide-bd_a/b_plait_sf"/>
</dbReference>
<evidence type="ECO:0000313" key="10">
    <source>
        <dbReference type="Proteomes" id="UP000274756"/>
    </source>
</evidence>
<feature type="domain" description="RRM" evidence="7">
    <location>
        <begin position="25"/>
        <end position="97"/>
    </location>
</feature>
<accession>A0A0N4UQ16</accession>
<evidence type="ECO:0000256" key="5">
    <source>
        <dbReference type="SAM" id="MobiDB-lite"/>
    </source>
</evidence>
<sequence>MQKKIEKKDLTKQNGNNESNDSLSSAIKINALPYGFFEIQLIKYFHQFGGVKRVRVARNAKTGNHKGWAFVLFKDRDVAKIAAETMNGYLMFNKRLRCLFLIYFWSFYFLYFLFFINIFKKLKTFEVFFITAHYFLYIIYLHSFVGYY</sequence>
<comment type="subcellular location">
    <subcellularLocation>
        <location evidence="1">Nucleus</location>
        <location evidence="1">Nucleolus</location>
    </subcellularLocation>
</comment>
<protein>
    <submittedName>
        <fullName evidence="11">RRM domain-containing protein</fullName>
    </submittedName>
</protein>
<dbReference type="GO" id="GO:0005730">
    <property type="term" value="C:nucleolus"/>
    <property type="evidence" value="ECO:0007669"/>
    <property type="project" value="UniProtKB-SubCell"/>
</dbReference>
<dbReference type="PANTHER" id="PTHR46754">
    <property type="entry name" value="MKI67 FHA DOMAIN-INTERACTING NUCLEOLAR PHOSPHOPROTEIN"/>
    <property type="match status" value="1"/>
</dbReference>
<dbReference type="PROSITE" id="PS50102">
    <property type="entry name" value="RRM"/>
    <property type="match status" value="1"/>
</dbReference>
<keyword evidence="6" id="KW-1133">Transmembrane helix</keyword>
<dbReference type="SUPFAM" id="SSF54928">
    <property type="entry name" value="RNA-binding domain, RBD"/>
    <property type="match status" value="1"/>
</dbReference>
<dbReference type="InterPro" id="IPR035979">
    <property type="entry name" value="RBD_domain_sf"/>
</dbReference>
<feature type="transmembrane region" description="Helical" evidence="6">
    <location>
        <begin position="125"/>
        <end position="147"/>
    </location>
</feature>
<gene>
    <name evidence="8" type="ORF">DME_LOCUS3602</name>
</gene>
<evidence type="ECO:0000313" key="9">
    <source>
        <dbReference type="Proteomes" id="UP000038040"/>
    </source>
</evidence>
<dbReference type="Proteomes" id="UP000038040">
    <property type="component" value="Unplaced"/>
</dbReference>
<dbReference type="Gene3D" id="3.30.70.330">
    <property type="match status" value="1"/>
</dbReference>
<keyword evidence="3" id="KW-0539">Nucleus</keyword>
<reference evidence="11" key="1">
    <citation type="submission" date="2017-02" db="UniProtKB">
        <authorList>
            <consortium name="WormBaseParasite"/>
        </authorList>
    </citation>
    <scope>IDENTIFICATION</scope>
</reference>
<keyword evidence="10" id="KW-1185">Reference proteome</keyword>
<keyword evidence="2 4" id="KW-0694">RNA-binding</keyword>
<evidence type="ECO:0000256" key="4">
    <source>
        <dbReference type="PROSITE-ProRule" id="PRU00176"/>
    </source>
</evidence>
<evidence type="ECO:0000256" key="3">
    <source>
        <dbReference type="ARBA" id="ARBA00023242"/>
    </source>
</evidence>
<dbReference type="InterPro" id="IPR000504">
    <property type="entry name" value="RRM_dom"/>
</dbReference>
<dbReference type="STRING" id="318479.A0A0N4UQ16"/>
<keyword evidence="6" id="KW-0472">Membrane</keyword>
<keyword evidence="6" id="KW-0812">Transmembrane</keyword>
<dbReference type="SMART" id="SM00360">
    <property type="entry name" value="RRM"/>
    <property type="match status" value="1"/>
</dbReference>
<dbReference type="OrthoDB" id="21467at2759"/>
<dbReference type="WBParaSite" id="DME_0001008001-mRNA-1">
    <property type="protein sequence ID" value="DME_0001008001-mRNA-1"/>
    <property type="gene ID" value="DME_0001008001"/>
</dbReference>
<dbReference type="EMBL" id="UYYG01000155">
    <property type="protein sequence ID" value="VDN53629.1"/>
    <property type="molecule type" value="Genomic_DNA"/>
</dbReference>
<name>A0A0N4UQ16_DRAME</name>
<feature type="region of interest" description="Disordered" evidence="5">
    <location>
        <begin position="1"/>
        <end position="21"/>
    </location>
</feature>
<proteinExistence type="predicted"/>
<dbReference type="AlphaFoldDB" id="A0A0N4UQ16"/>
<dbReference type="GO" id="GO:0003723">
    <property type="term" value="F:RNA binding"/>
    <property type="evidence" value="ECO:0007669"/>
    <property type="project" value="UniProtKB-UniRule"/>
</dbReference>
<evidence type="ECO:0000256" key="2">
    <source>
        <dbReference type="ARBA" id="ARBA00022884"/>
    </source>
</evidence>
<feature type="transmembrane region" description="Helical" evidence="6">
    <location>
        <begin position="98"/>
        <end position="119"/>
    </location>
</feature>
<evidence type="ECO:0000256" key="6">
    <source>
        <dbReference type="SAM" id="Phobius"/>
    </source>
</evidence>
<evidence type="ECO:0000313" key="11">
    <source>
        <dbReference type="WBParaSite" id="DME_0001008001-mRNA-1"/>
    </source>
</evidence>
<reference evidence="8 10" key="2">
    <citation type="submission" date="2018-11" db="EMBL/GenBank/DDBJ databases">
        <authorList>
            <consortium name="Pathogen Informatics"/>
        </authorList>
    </citation>
    <scope>NUCLEOTIDE SEQUENCE [LARGE SCALE GENOMIC DNA]</scope>
</reference>
<feature type="compositionally biased region" description="Basic and acidic residues" evidence="5">
    <location>
        <begin position="1"/>
        <end position="11"/>
    </location>
</feature>
<dbReference type="Pfam" id="PF00076">
    <property type="entry name" value="RRM_1"/>
    <property type="match status" value="1"/>
</dbReference>
<organism evidence="9 11">
    <name type="scientific">Dracunculus medinensis</name>
    <name type="common">Guinea worm</name>
    <dbReference type="NCBI Taxonomy" id="318479"/>
    <lineage>
        <taxon>Eukaryota</taxon>
        <taxon>Metazoa</taxon>
        <taxon>Ecdysozoa</taxon>
        <taxon>Nematoda</taxon>
        <taxon>Chromadorea</taxon>
        <taxon>Rhabditida</taxon>
        <taxon>Spirurina</taxon>
        <taxon>Dracunculoidea</taxon>
        <taxon>Dracunculidae</taxon>
        <taxon>Dracunculus</taxon>
    </lineage>
</organism>
<dbReference type="Proteomes" id="UP000274756">
    <property type="component" value="Unassembled WGS sequence"/>
</dbReference>
<evidence type="ECO:0000313" key="8">
    <source>
        <dbReference type="EMBL" id="VDN53629.1"/>
    </source>
</evidence>
<evidence type="ECO:0000259" key="7">
    <source>
        <dbReference type="PROSITE" id="PS50102"/>
    </source>
</evidence>
<dbReference type="CDD" id="cd12307">
    <property type="entry name" value="RRM_NIFK_like"/>
    <property type="match status" value="1"/>
</dbReference>